<protein>
    <recommendedName>
        <fullName evidence="3">Thiolase C-terminal domain-containing protein</fullName>
    </recommendedName>
</protein>
<dbReference type="Proteomes" id="UP000595446">
    <property type="component" value="Chromosome"/>
</dbReference>
<reference evidence="1 2" key="1">
    <citation type="submission" date="2020-12" db="EMBL/GenBank/DDBJ databases">
        <title>Complete genome sequence of Mycobacterium heckeshornense JCM 15655T, closely related to a pathogenic non-tuberculous mycobacterial species Mycobacterium xenopi.</title>
        <authorList>
            <person name="Yoshida M."/>
            <person name="Fukano H."/>
            <person name="Asakura T."/>
            <person name="Suzuki M."/>
            <person name="Hoshino Y."/>
        </authorList>
    </citation>
    <scope>NUCLEOTIDE SEQUENCE [LARGE SCALE GENOMIC DNA]</scope>
    <source>
        <strain evidence="1 2">JCM 15655</strain>
    </source>
</reference>
<keyword evidence="2" id="KW-1185">Reference proteome</keyword>
<name>A0A7R7JI73_9MYCO</name>
<dbReference type="Gene3D" id="3.40.47.10">
    <property type="match status" value="1"/>
</dbReference>
<sequence>MTTMVYHMRDNGIRYGLQTMCEGGGQADATIAELL</sequence>
<organism evidence="1 2">
    <name type="scientific">Mycobacterium heckeshornense</name>
    <dbReference type="NCBI Taxonomy" id="110505"/>
    <lineage>
        <taxon>Bacteria</taxon>
        <taxon>Bacillati</taxon>
        <taxon>Actinomycetota</taxon>
        <taxon>Actinomycetes</taxon>
        <taxon>Mycobacteriales</taxon>
        <taxon>Mycobacteriaceae</taxon>
        <taxon>Mycobacterium</taxon>
    </lineage>
</organism>
<dbReference type="InterPro" id="IPR016039">
    <property type="entry name" value="Thiolase-like"/>
</dbReference>
<dbReference type="GO" id="GO:0016746">
    <property type="term" value="F:acyltransferase activity"/>
    <property type="evidence" value="ECO:0007669"/>
    <property type="project" value="InterPro"/>
</dbReference>
<evidence type="ECO:0000313" key="1">
    <source>
        <dbReference type="EMBL" id="BCO36303.1"/>
    </source>
</evidence>
<accession>A0A7R7JI73</accession>
<proteinExistence type="predicted"/>
<dbReference type="EMBL" id="AP024237">
    <property type="protein sequence ID" value="BCO36303.1"/>
    <property type="molecule type" value="Genomic_DNA"/>
</dbReference>
<dbReference type="SUPFAM" id="SSF53901">
    <property type="entry name" value="Thiolase-like"/>
    <property type="match status" value="1"/>
</dbReference>
<evidence type="ECO:0000313" key="2">
    <source>
        <dbReference type="Proteomes" id="UP000595446"/>
    </source>
</evidence>
<evidence type="ECO:0008006" key="3">
    <source>
        <dbReference type="Google" id="ProtNLM"/>
    </source>
</evidence>
<dbReference type="AlphaFoldDB" id="A0A7R7JI73"/>
<gene>
    <name evidence="1" type="ORF">MHEC_27360</name>
</gene>